<protein>
    <submittedName>
        <fullName evidence="15">TonB-dependent receptor</fullName>
    </submittedName>
</protein>
<keyword evidence="5 12" id="KW-0732">Signal</keyword>
<dbReference type="SUPFAM" id="SSF56935">
    <property type="entry name" value="Porins"/>
    <property type="match status" value="1"/>
</dbReference>
<evidence type="ECO:0000256" key="6">
    <source>
        <dbReference type="ARBA" id="ARBA00023077"/>
    </source>
</evidence>
<dbReference type="Gene3D" id="2.170.130.10">
    <property type="entry name" value="TonB-dependent receptor, plug domain"/>
    <property type="match status" value="1"/>
</dbReference>
<evidence type="ECO:0000256" key="9">
    <source>
        <dbReference type="ARBA" id="ARBA00023237"/>
    </source>
</evidence>
<evidence type="ECO:0000313" key="16">
    <source>
        <dbReference type="Proteomes" id="UP001338309"/>
    </source>
</evidence>
<keyword evidence="16" id="KW-1185">Reference proteome</keyword>
<evidence type="ECO:0000256" key="5">
    <source>
        <dbReference type="ARBA" id="ARBA00022729"/>
    </source>
</evidence>
<evidence type="ECO:0000256" key="4">
    <source>
        <dbReference type="ARBA" id="ARBA00022692"/>
    </source>
</evidence>
<keyword evidence="7 10" id="KW-0472">Membrane</keyword>
<evidence type="ECO:0000256" key="3">
    <source>
        <dbReference type="ARBA" id="ARBA00022452"/>
    </source>
</evidence>
<organism evidence="15 16">
    <name type="scientific">Algoriphagus confluentis</name>
    <dbReference type="NCBI Taxonomy" id="1697556"/>
    <lineage>
        <taxon>Bacteria</taxon>
        <taxon>Pseudomonadati</taxon>
        <taxon>Bacteroidota</taxon>
        <taxon>Cytophagia</taxon>
        <taxon>Cytophagales</taxon>
        <taxon>Cyclobacteriaceae</taxon>
        <taxon>Algoriphagus</taxon>
    </lineage>
</organism>
<keyword evidence="8 15" id="KW-0675">Receptor</keyword>
<evidence type="ECO:0000256" key="12">
    <source>
        <dbReference type="SAM" id="SignalP"/>
    </source>
</evidence>
<keyword evidence="3 10" id="KW-1134">Transmembrane beta strand</keyword>
<feature type="signal peptide" evidence="12">
    <location>
        <begin position="1"/>
        <end position="25"/>
    </location>
</feature>
<accession>A0ABQ6PNR6</accession>
<dbReference type="CDD" id="cd01347">
    <property type="entry name" value="ligand_gated_channel"/>
    <property type="match status" value="1"/>
</dbReference>
<dbReference type="Pfam" id="PF00593">
    <property type="entry name" value="TonB_dep_Rec_b-barrel"/>
    <property type="match status" value="1"/>
</dbReference>
<evidence type="ECO:0000256" key="10">
    <source>
        <dbReference type="PROSITE-ProRule" id="PRU01360"/>
    </source>
</evidence>
<gene>
    <name evidence="15" type="ORF">Aconfl_15030</name>
</gene>
<dbReference type="InterPro" id="IPR037066">
    <property type="entry name" value="Plug_dom_sf"/>
</dbReference>
<proteinExistence type="inferred from homology"/>
<dbReference type="PANTHER" id="PTHR30069">
    <property type="entry name" value="TONB-DEPENDENT OUTER MEMBRANE RECEPTOR"/>
    <property type="match status" value="1"/>
</dbReference>
<dbReference type="InterPro" id="IPR012910">
    <property type="entry name" value="Plug_dom"/>
</dbReference>
<dbReference type="Proteomes" id="UP001338309">
    <property type="component" value="Unassembled WGS sequence"/>
</dbReference>
<sequence>MFRINPNKIKLLLFLLSLFVGYAWAGDGAKKILDPQGNPIPHALVKVSGSAPISVNESGEIDALPVIEGEIVVFALGFETKKLSTEEWRQADAVVLKEKTGSLQEVVVAATRTDRTVEDLPMPVTVLNSEKIQQTGGLRLSEVLREQTGLQITSDHGAGLQMQGLDSDYILILLDGEPLIGRTAGTFDLDRISVSSIERIEILRGPSSAIYGSEAMAGVINIITKPVDEQTQLDLGLRFRSFNTWNPYAEVGIGNEKWSAKILYDYFSTDGFDLTPETVGQTQNPYQAQTAQVKLGGKISEKFDLNLFLRGYSESSSGEMQTSGPTPELLEMDNSRKDFNFNPTFRYRPNENLLFTLRGMTSWFSTLSDTRFQRDGSAFDFQEFNQFYHRTELQTDWQANSRNLFTLGMGHLVETVEATRYDGLNRFDAGYFFLQHQWDPHVKVNLVTGLRADFHSQYGNRLSPKISGQYKFSEKFSWQASFGAGFKAPDFRQLLLNFNNAASGYYVFGALLAEEGIQRLQDQGLVARVLIQPETLGNLTAETSLALNTGFRLKPDAKWLIQVNAYRNAIDNLIETAPIAQLVSGQNAFSYFNIRQVVTQGVETDISYQVSPHLSLSLGYAFLDSYDKDALDRIDAGEVFKRDSQNRTTRVERADYGGLFNRSRHSGNFKINYRENWTGTDWALRAIYRGRFGFADLNGNLILDDDREYADGWVSLNLTVTKTLSSGIFLEVGATNILGTLTPQQPNNPGRVLFAGLRIPFANLIQK</sequence>
<evidence type="ECO:0000259" key="14">
    <source>
        <dbReference type="Pfam" id="PF07715"/>
    </source>
</evidence>
<name>A0ABQ6PNR6_9BACT</name>
<dbReference type="InterPro" id="IPR039426">
    <property type="entry name" value="TonB-dep_rcpt-like"/>
</dbReference>
<comment type="subcellular location">
    <subcellularLocation>
        <location evidence="1 10">Cell outer membrane</location>
        <topology evidence="1 10">Multi-pass membrane protein</topology>
    </subcellularLocation>
</comment>
<dbReference type="Pfam" id="PF07715">
    <property type="entry name" value="Plug"/>
    <property type="match status" value="1"/>
</dbReference>
<dbReference type="InterPro" id="IPR036942">
    <property type="entry name" value="Beta-barrel_TonB_sf"/>
</dbReference>
<keyword evidence="6 11" id="KW-0798">TonB box</keyword>
<dbReference type="EMBL" id="BTPD01000004">
    <property type="protein sequence ID" value="GMQ28860.1"/>
    <property type="molecule type" value="Genomic_DNA"/>
</dbReference>
<keyword evidence="9 10" id="KW-0998">Cell outer membrane</keyword>
<evidence type="ECO:0000256" key="11">
    <source>
        <dbReference type="RuleBase" id="RU003357"/>
    </source>
</evidence>
<evidence type="ECO:0000256" key="8">
    <source>
        <dbReference type="ARBA" id="ARBA00023170"/>
    </source>
</evidence>
<comment type="caution">
    <text evidence="15">The sequence shown here is derived from an EMBL/GenBank/DDBJ whole genome shotgun (WGS) entry which is preliminary data.</text>
</comment>
<feature type="domain" description="TonB-dependent receptor plug" evidence="14">
    <location>
        <begin position="117"/>
        <end position="219"/>
    </location>
</feature>
<dbReference type="Gene3D" id="2.40.170.20">
    <property type="entry name" value="TonB-dependent receptor, beta-barrel domain"/>
    <property type="match status" value="1"/>
</dbReference>
<feature type="domain" description="TonB-dependent receptor-like beta-barrel" evidence="13">
    <location>
        <begin position="275"/>
        <end position="736"/>
    </location>
</feature>
<evidence type="ECO:0000259" key="13">
    <source>
        <dbReference type="Pfam" id="PF00593"/>
    </source>
</evidence>
<evidence type="ECO:0000256" key="2">
    <source>
        <dbReference type="ARBA" id="ARBA00022448"/>
    </source>
</evidence>
<evidence type="ECO:0000256" key="7">
    <source>
        <dbReference type="ARBA" id="ARBA00023136"/>
    </source>
</evidence>
<evidence type="ECO:0000256" key="1">
    <source>
        <dbReference type="ARBA" id="ARBA00004571"/>
    </source>
</evidence>
<dbReference type="PROSITE" id="PS52016">
    <property type="entry name" value="TONB_DEPENDENT_REC_3"/>
    <property type="match status" value="1"/>
</dbReference>
<dbReference type="RefSeq" id="WP_338223599.1">
    <property type="nucleotide sequence ID" value="NZ_BTPD01000004.1"/>
</dbReference>
<dbReference type="PANTHER" id="PTHR30069:SF29">
    <property type="entry name" value="HEMOGLOBIN AND HEMOGLOBIN-HAPTOGLOBIN-BINDING PROTEIN 1-RELATED"/>
    <property type="match status" value="1"/>
</dbReference>
<feature type="chain" id="PRO_5046576640" evidence="12">
    <location>
        <begin position="26"/>
        <end position="767"/>
    </location>
</feature>
<keyword evidence="4 10" id="KW-0812">Transmembrane</keyword>
<comment type="similarity">
    <text evidence="10 11">Belongs to the TonB-dependent receptor family.</text>
</comment>
<evidence type="ECO:0000313" key="15">
    <source>
        <dbReference type="EMBL" id="GMQ28860.1"/>
    </source>
</evidence>
<keyword evidence="2 10" id="KW-0813">Transport</keyword>
<dbReference type="InterPro" id="IPR000531">
    <property type="entry name" value="Beta-barrel_TonB"/>
</dbReference>
<reference evidence="15 16" key="1">
    <citation type="submission" date="2023-08" db="EMBL/GenBank/DDBJ databases">
        <title>Draft genome sequence of Algoriphagus confluentis.</title>
        <authorList>
            <person name="Takatani N."/>
            <person name="Hosokawa M."/>
            <person name="Sawabe T."/>
        </authorList>
    </citation>
    <scope>NUCLEOTIDE SEQUENCE [LARGE SCALE GENOMIC DNA]</scope>
    <source>
        <strain evidence="15 16">NBRC 111222</strain>
    </source>
</reference>